<evidence type="ECO:0008006" key="3">
    <source>
        <dbReference type="Google" id="ProtNLM"/>
    </source>
</evidence>
<evidence type="ECO:0000313" key="2">
    <source>
        <dbReference type="EMBL" id="WTZ14137.1"/>
    </source>
</evidence>
<reference evidence="2" key="1">
    <citation type="submission" date="2022-10" db="EMBL/GenBank/DDBJ databases">
        <title>The complete genomes of actinobacterial strains from the NBC collection.</title>
        <authorList>
            <person name="Joergensen T.S."/>
            <person name="Alvarez Arevalo M."/>
            <person name="Sterndorff E.B."/>
            <person name="Faurdal D."/>
            <person name="Vuksanovic O."/>
            <person name="Mourched A.-S."/>
            <person name="Charusanti P."/>
            <person name="Shaw S."/>
            <person name="Blin K."/>
            <person name="Weber T."/>
        </authorList>
    </citation>
    <scope>NUCLEOTIDE SEQUENCE</scope>
    <source>
        <strain evidence="2">NBC_01393</strain>
    </source>
</reference>
<gene>
    <name evidence="2" type="ORF">OG699_42985</name>
</gene>
<organism evidence="2">
    <name type="scientific">Streptomyces sp. NBC_01393</name>
    <dbReference type="NCBI Taxonomy" id="2903851"/>
    <lineage>
        <taxon>Bacteria</taxon>
        <taxon>Bacillati</taxon>
        <taxon>Actinomycetota</taxon>
        <taxon>Actinomycetes</taxon>
        <taxon>Kitasatosporales</taxon>
        <taxon>Streptomycetaceae</taxon>
        <taxon>Streptomyces</taxon>
    </lineage>
</organism>
<name>A0AAU3IAC4_9ACTN</name>
<proteinExistence type="predicted"/>
<evidence type="ECO:0000256" key="1">
    <source>
        <dbReference type="SAM" id="MobiDB-lite"/>
    </source>
</evidence>
<dbReference type="EMBL" id="CP109546">
    <property type="protein sequence ID" value="WTZ14137.1"/>
    <property type="molecule type" value="Genomic_DNA"/>
</dbReference>
<sequence>MAEVIASRESPLHRPVPGRLVPVTGEGRPQEGLAHLDALAARRGGQEGWELFWIRLPLMAACGRVDEAVEQTRVHAEGTTSYAAPHIAELLAGAERTEDAVGVLEQQAPANSHALAGYLIDLGRIGEAVAVLQETGPAGSRAGPWHDEPPFRGGARTLPGTSGCGPAASRPPVKR</sequence>
<dbReference type="AlphaFoldDB" id="A0AAU3IAC4"/>
<accession>A0AAU3IAC4</accession>
<feature type="region of interest" description="Disordered" evidence="1">
    <location>
        <begin position="136"/>
        <end position="175"/>
    </location>
</feature>
<protein>
    <recommendedName>
        <fullName evidence="3">Tetratricopeptide repeat protein</fullName>
    </recommendedName>
</protein>
<feature type="region of interest" description="Disordered" evidence="1">
    <location>
        <begin position="1"/>
        <end position="27"/>
    </location>
</feature>